<keyword evidence="5" id="KW-0349">Heme</keyword>
<feature type="transmembrane region" description="Helical" evidence="12">
    <location>
        <begin position="6"/>
        <end position="30"/>
    </location>
</feature>
<feature type="transmembrane region" description="Helical" evidence="12">
    <location>
        <begin position="188"/>
        <end position="211"/>
    </location>
</feature>
<keyword evidence="8" id="KW-0249">Electron transport</keyword>
<dbReference type="InterPro" id="IPR003317">
    <property type="entry name" value="Cyt-d_oxidase_su2"/>
</dbReference>
<dbReference type="PANTHER" id="PTHR43141">
    <property type="entry name" value="CYTOCHROME BD2 SUBUNIT II"/>
    <property type="match status" value="1"/>
</dbReference>
<evidence type="ECO:0000313" key="13">
    <source>
        <dbReference type="EMBL" id="ETR73459.1"/>
    </source>
</evidence>
<keyword evidence="11 12" id="KW-0472">Membrane</keyword>
<feature type="transmembrane region" description="Helical" evidence="12">
    <location>
        <begin position="254"/>
        <end position="274"/>
    </location>
</feature>
<dbReference type="Proteomes" id="UP000189670">
    <property type="component" value="Unassembled WGS sequence"/>
</dbReference>
<keyword evidence="6 12" id="KW-0812">Transmembrane</keyword>
<feature type="transmembrane region" description="Helical" evidence="12">
    <location>
        <begin position="77"/>
        <end position="96"/>
    </location>
</feature>
<comment type="similarity">
    <text evidence="2">Belongs to the cytochrome ubiquinol oxidase subunit 2 family.</text>
</comment>
<evidence type="ECO:0000256" key="8">
    <source>
        <dbReference type="ARBA" id="ARBA00022982"/>
    </source>
</evidence>
<proteinExistence type="inferred from homology"/>
<dbReference type="EMBL" id="ATBP01000058">
    <property type="protein sequence ID" value="ETR73459.1"/>
    <property type="molecule type" value="Genomic_DNA"/>
</dbReference>
<evidence type="ECO:0000256" key="10">
    <source>
        <dbReference type="ARBA" id="ARBA00023004"/>
    </source>
</evidence>
<protein>
    <submittedName>
        <fullName evidence="13">Cytochrome d ubiquinol oxidase subunit II</fullName>
    </submittedName>
</protein>
<accession>A0A1V1PEX7</accession>
<dbReference type="PIRSF" id="PIRSF000267">
    <property type="entry name" value="Cyt_oxidse_sub2"/>
    <property type="match status" value="1"/>
</dbReference>
<feature type="transmembrane region" description="Helical" evidence="12">
    <location>
        <begin position="294"/>
        <end position="316"/>
    </location>
</feature>
<reference evidence="14" key="1">
    <citation type="submission" date="2012-11" db="EMBL/GenBank/DDBJ databases">
        <authorList>
            <person name="Lucero-Rivera Y.E."/>
            <person name="Tovar-Ramirez D."/>
        </authorList>
    </citation>
    <scope>NUCLEOTIDE SEQUENCE [LARGE SCALE GENOMIC DNA]</scope>
    <source>
        <strain evidence="14">Araruama</strain>
    </source>
</reference>
<dbReference type="PANTHER" id="PTHR43141:SF5">
    <property type="entry name" value="CYTOCHROME BD-I UBIQUINOL OXIDASE SUBUNIT 2"/>
    <property type="match status" value="1"/>
</dbReference>
<dbReference type="NCBIfam" id="TIGR00203">
    <property type="entry name" value="cydB"/>
    <property type="match status" value="1"/>
</dbReference>
<comment type="subcellular location">
    <subcellularLocation>
        <location evidence="1">Cell membrane</location>
        <topology evidence="1">Multi-pass membrane protein</topology>
    </subcellularLocation>
</comment>
<organism evidence="13 14">
    <name type="scientific">Candidatus Magnetoglobus multicellularis str. Araruama</name>
    <dbReference type="NCBI Taxonomy" id="890399"/>
    <lineage>
        <taxon>Bacteria</taxon>
        <taxon>Pseudomonadati</taxon>
        <taxon>Thermodesulfobacteriota</taxon>
        <taxon>Desulfobacteria</taxon>
        <taxon>Desulfobacterales</taxon>
        <taxon>Desulfobacteraceae</taxon>
        <taxon>Candidatus Magnetoglobus</taxon>
    </lineage>
</organism>
<evidence type="ECO:0000256" key="1">
    <source>
        <dbReference type="ARBA" id="ARBA00004651"/>
    </source>
</evidence>
<feature type="transmembrane region" description="Helical" evidence="12">
    <location>
        <begin position="223"/>
        <end position="242"/>
    </location>
</feature>
<dbReference type="Pfam" id="PF02322">
    <property type="entry name" value="Cyt_bd_oxida_II"/>
    <property type="match status" value="1"/>
</dbReference>
<feature type="transmembrane region" description="Helical" evidence="12">
    <location>
        <begin position="108"/>
        <end position="131"/>
    </location>
</feature>
<dbReference type="AlphaFoldDB" id="A0A1V1PEX7"/>
<dbReference type="GO" id="GO:0070069">
    <property type="term" value="C:cytochrome complex"/>
    <property type="evidence" value="ECO:0007669"/>
    <property type="project" value="TreeGrafter"/>
</dbReference>
<dbReference type="GO" id="GO:0009055">
    <property type="term" value="F:electron transfer activity"/>
    <property type="evidence" value="ECO:0007669"/>
    <property type="project" value="TreeGrafter"/>
</dbReference>
<evidence type="ECO:0000256" key="6">
    <source>
        <dbReference type="ARBA" id="ARBA00022692"/>
    </source>
</evidence>
<keyword evidence="7" id="KW-0479">Metal-binding</keyword>
<comment type="caution">
    <text evidence="13">The sequence shown here is derived from an EMBL/GenBank/DDBJ whole genome shotgun (WGS) entry which is preliminary data.</text>
</comment>
<keyword evidence="9 12" id="KW-1133">Transmembrane helix</keyword>
<evidence type="ECO:0000256" key="11">
    <source>
        <dbReference type="ARBA" id="ARBA00023136"/>
    </source>
</evidence>
<dbReference type="GO" id="GO:0019646">
    <property type="term" value="P:aerobic electron transport chain"/>
    <property type="evidence" value="ECO:0007669"/>
    <property type="project" value="TreeGrafter"/>
</dbReference>
<keyword evidence="10" id="KW-0408">Iron</keyword>
<evidence type="ECO:0000256" key="4">
    <source>
        <dbReference type="ARBA" id="ARBA00022475"/>
    </source>
</evidence>
<evidence type="ECO:0000313" key="14">
    <source>
        <dbReference type="Proteomes" id="UP000189670"/>
    </source>
</evidence>
<gene>
    <name evidence="13" type="ORF">OMM_00937</name>
</gene>
<evidence type="ECO:0000256" key="5">
    <source>
        <dbReference type="ARBA" id="ARBA00022617"/>
    </source>
</evidence>
<sequence>MVFLWGLLWAIFFITDGFDLGIGSMIPFLGDTELEKRKMYNAIGPVWDGNEVWLITAGGVTFAAFPMVYAVMFSTMYTPLMLILFGLIFRGVAIEFRENEDSKAWKLGWDICMCVGSFLPALLFGIAFANIFQGIPFDSNGRFYGDLLTFINPYGLLGGILFVLLFLSHGAIWLCIKTDGHLQEKAHNMILKIWPTLLTAILVFVASSRYATNLLANYQKNPIFYSVLLMAVVAIIAVRIFVQLQQYWRAWFSSAITIFTCTFFGIIGLYPNMYPSLIDPSFHLTAHNASSSPLTLTIMLVVVLLFIPVVIGYQVWAYCLFKEKVSEADLIY</sequence>
<evidence type="ECO:0000256" key="9">
    <source>
        <dbReference type="ARBA" id="ARBA00022989"/>
    </source>
</evidence>
<keyword evidence="4" id="KW-1003">Cell membrane</keyword>
<evidence type="ECO:0000256" key="2">
    <source>
        <dbReference type="ARBA" id="ARBA00007543"/>
    </source>
</evidence>
<evidence type="ECO:0000256" key="3">
    <source>
        <dbReference type="ARBA" id="ARBA00022448"/>
    </source>
</evidence>
<name>A0A1V1PEX7_9BACT</name>
<evidence type="ECO:0000256" key="12">
    <source>
        <dbReference type="SAM" id="Phobius"/>
    </source>
</evidence>
<dbReference type="GO" id="GO:0016682">
    <property type="term" value="F:oxidoreductase activity, acting on diphenols and related substances as donors, oxygen as acceptor"/>
    <property type="evidence" value="ECO:0007669"/>
    <property type="project" value="TreeGrafter"/>
</dbReference>
<dbReference type="GO" id="GO:0005886">
    <property type="term" value="C:plasma membrane"/>
    <property type="evidence" value="ECO:0007669"/>
    <property type="project" value="UniProtKB-SubCell"/>
</dbReference>
<dbReference type="GO" id="GO:0046872">
    <property type="term" value="F:metal ion binding"/>
    <property type="evidence" value="ECO:0007669"/>
    <property type="project" value="UniProtKB-KW"/>
</dbReference>
<feature type="transmembrane region" description="Helical" evidence="12">
    <location>
        <begin position="151"/>
        <end position="176"/>
    </location>
</feature>
<evidence type="ECO:0000256" key="7">
    <source>
        <dbReference type="ARBA" id="ARBA00022723"/>
    </source>
</evidence>
<keyword evidence="3" id="KW-0813">Transport</keyword>